<evidence type="ECO:0000313" key="10">
    <source>
        <dbReference type="EMBL" id="QBX98516.1"/>
    </source>
</evidence>
<keyword evidence="4 8" id="KW-1133">Transmembrane helix</keyword>
<proteinExistence type="inferred from homology"/>
<evidence type="ECO:0000256" key="1">
    <source>
        <dbReference type="ARBA" id="ARBA00004325"/>
    </source>
</evidence>
<comment type="subcellular location">
    <subcellularLocation>
        <location evidence="1">Mitochondrion membrane</location>
    </subcellularLocation>
</comment>
<evidence type="ECO:0000256" key="5">
    <source>
        <dbReference type="ARBA" id="ARBA00023128"/>
    </source>
</evidence>
<dbReference type="InterPro" id="IPR003319">
    <property type="entry name" value="YMF19-like_N"/>
</dbReference>
<feature type="domain" description="ATP synthase YMF19-like N-terminal" evidence="9">
    <location>
        <begin position="2"/>
        <end position="43"/>
    </location>
</feature>
<evidence type="ECO:0000256" key="2">
    <source>
        <dbReference type="ARBA" id="ARBA00010946"/>
    </source>
</evidence>
<name>A0A4D6C440_9CHLO</name>
<reference evidence="10" key="1">
    <citation type="journal article" date="2019" name="Genome Biol. Evol.">
        <title>Tracing the Evolution of the Plastome and Mitogenome in the Chloropicophyceae Uncovered Convergent tRNA Gene Losses and a Variant Plastid Genetic Code.</title>
        <authorList>
            <person name="Turmel M."/>
            <person name="Dos Santos A.L."/>
            <person name="Otis C."/>
            <person name="Sergerie R."/>
            <person name="Lemieux C."/>
        </authorList>
    </citation>
    <scope>NUCLEOTIDE SEQUENCE</scope>
</reference>
<gene>
    <name evidence="10" type="primary">atp8</name>
</gene>
<dbReference type="RefSeq" id="YP_009646616.1">
    <property type="nucleotide sequence ID" value="NC_042491.1"/>
</dbReference>
<dbReference type="EMBL" id="MK086000">
    <property type="protein sequence ID" value="QBX98516.1"/>
    <property type="molecule type" value="Genomic_DNA"/>
</dbReference>
<sequence length="149" mass="16591">MPQLDVVGFYPQWVWFLASFGALYVALVKGVLPRLSRALKYRALRREAGDARIAGFPAPQGVGAAGEVRRCAQFLAHCVQEGRTWEGAAWRALQAGALAPAQGAYLAWHLEARLARHWRQRMHPWCALEVSPPAGEAWTARLMEVLETE</sequence>
<organism evidence="10">
    <name type="scientific">Picocystis salinarum</name>
    <dbReference type="NCBI Taxonomy" id="88271"/>
    <lineage>
        <taxon>Eukaryota</taxon>
        <taxon>Viridiplantae</taxon>
        <taxon>Chlorophyta</taxon>
        <taxon>Picocystophyceae</taxon>
        <taxon>Picocystales</taxon>
        <taxon>Picocystaceae</taxon>
        <taxon>Picocystis</taxon>
    </lineage>
</organism>
<geneLocation type="mitochondrion" evidence="10"/>
<dbReference type="GO" id="GO:0031966">
    <property type="term" value="C:mitochondrial membrane"/>
    <property type="evidence" value="ECO:0007669"/>
    <property type="project" value="UniProtKB-SubCell"/>
</dbReference>
<evidence type="ECO:0000256" key="7">
    <source>
        <dbReference type="ARBA" id="ARBA00023310"/>
    </source>
</evidence>
<dbReference type="GO" id="GO:0006754">
    <property type="term" value="P:ATP biosynthetic process"/>
    <property type="evidence" value="ECO:0007669"/>
    <property type="project" value="UniProtKB-KW"/>
</dbReference>
<keyword evidence="6 8" id="KW-0472">Membrane</keyword>
<dbReference type="Pfam" id="PF02326">
    <property type="entry name" value="YMF19"/>
    <property type="match status" value="1"/>
</dbReference>
<evidence type="ECO:0000259" key="9">
    <source>
        <dbReference type="Pfam" id="PF02326"/>
    </source>
</evidence>
<evidence type="ECO:0000256" key="4">
    <source>
        <dbReference type="ARBA" id="ARBA00022989"/>
    </source>
</evidence>
<keyword evidence="7" id="KW-0066">ATP synthesis</keyword>
<evidence type="ECO:0000256" key="6">
    <source>
        <dbReference type="ARBA" id="ARBA00023136"/>
    </source>
</evidence>
<keyword evidence="5 10" id="KW-0496">Mitochondrion</keyword>
<dbReference type="GeneID" id="40351465"/>
<accession>A0A4D6C440</accession>
<evidence type="ECO:0000256" key="8">
    <source>
        <dbReference type="SAM" id="Phobius"/>
    </source>
</evidence>
<evidence type="ECO:0000256" key="3">
    <source>
        <dbReference type="ARBA" id="ARBA00022692"/>
    </source>
</evidence>
<feature type="transmembrane region" description="Helical" evidence="8">
    <location>
        <begin position="12"/>
        <end position="32"/>
    </location>
</feature>
<protein>
    <submittedName>
        <fullName evidence="10">ATP synthase F0 subunit 8</fullName>
    </submittedName>
</protein>
<comment type="similarity">
    <text evidence="2">Belongs to the ATPase protein YMF19 family.</text>
</comment>
<dbReference type="AlphaFoldDB" id="A0A4D6C440"/>
<keyword evidence="3 8" id="KW-0812">Transmembrane</keyword>